<reference evidence="2" key="1">
    <citation type="submission" date="2016-06" db="EMBL/GenBank/DDBJ databases">
        <title>Draft Genome sequence of the fungus Inonotus baumii.</title>
        <authorList>
            <person name="Zhu H."/>
            <person name="Lin W."/>
        </authorList>
    </citation>
    <scope>NUCLEOTIDE SEQUENCE</scope>
    <source>
        <strain evidence="2">821</strain>
    </source>
</reference>
<dbReference type="EMBL" id="LNZH02000209">
    <property type="protein sequence ID" value="OCB85478.1"/>
    <property type="molecule type" value="Genomic_DNA"/>
</dbReference>
<dbReference type="Proteomes" id="UP000757232">
    <property type="component" value="Unassembled WGS sequence"/>
</dbReference>
<protein>
    <submittedName>
        <fullName evidence="2">Uncharacterized protein</fullName>
    </submittedName>
</protein>
<gene>
    <name evidence="2" type="ORF">A7U60_g7487</name>
</gene>
<proteinExistence type="predicted"/>
<accession>A0A9Q5HT22</accession>
<organism evidence="2 3">
    <name type="scientific">Sanghuangporus baumii</name>
    <name type="common">Phellinus baumii</name>
    <dbReference type="NCBI Taxonomy" id="108892"/>
    <lineage>
        <taxon>Eukaryota</taxon>
        <taxon>Fungi</taxon>
        <taxon>Dikarya</taxon>
        <taxon>Basidiomycota</taxon>
        <taxon>Agaricomycotina</taxon>
        <taxon>Agaricomycetes</taxon>
        <taxon>Hymenochaetales</taxon>
        <taxon>Hymenochaetaceae</taxon>
        <taxon>Sanghuangporus</taxon>
    </lineage>
</organism>
<dbReference type="OrthoDB" id="3256870at2759"/>
<feature type="region of interest" description="Disordered" evidence="1">
    <location>
        <begin position="171"/>
        <end position="217"/>
    </location>
</feature>
<feature type="compositionally biased region" description="Acidic residues" evidence="1">
    <location>
        <begin position="101"/>
        <end position="115"/>
    </location>
</feature>
<feature type="compositionally biased region" description="Low complexity" evidence="1">
    <location>
        <begin position="84"/>
        <end position="100"/>
    </location>
</feature>
<feature type="compositionally biased region" description="Low complexity" evidence="1">
    <location>
        <begin position="207"/>
        <end position="217"/>
    </location>
</feature>
<keyword evidence="3" id="KW-1185">Reference proteome</keyword>
<comment type="caution">
    <text evidence="2">The sequence shown here is derived from an EMBL/GenBank/DDBJ whole genome shotgun (WGS) entry which is preliminary data.</text>
</comment>
<feature type="compositionally biased region" description="Basic and acidic residues" evidence="1">
    <location>
        <begin position="182"/>
        <end position="193"/>
    </location>
</feature>
<evidence type="ECO:0000256" key="1">
    <source>
        <dbReference type="SAM" id="MobiDB-lite"/>
    </source>
</evidence>
<evidence type="ECO:0000313" key="2">
    <source>
        <dbReference type="EMBL" id="OCB85478.1"/>
    </source>
</evidence>
<dbReference type="AlphaFoldDB" id="A0A9Q5HT22"/>
<sequence length="265" mass="29263">MFNNDSNTSLVMVGGPYHHAHQGLAAYKPASPGVTAAFNHLADPRLAPRPQHDYYLHQRRTIEIIQLEEVPPPSKREHISVPGSSSWASSSSYASSSAYSSEDDDEEEEEEEEAASESYCSSEEQSVEDDEECSEEEEPEPRRAAPADSYSARMRRIEQWRDAYAKAVGAQFAPSPLRSKRKVVEDESSERLSHSSKRSRHAPTQPASITGSAASTSAASVRSVSVHSCSACDAWFPDRGSLHRHGFSPRTNEACRAAVEYDFEQ</sequence>
<feature type="region of interest" description="Disordered" evidence="1">
    <location>
        <begin position="67"/>
        <end position="151"/>
    </location>
</feature>
<evidence type="ECO:0000313" key="3">
    <source>
        <dbReference type="Proteomes" id="UP000757232"/>
    </source>
</evidence>
<name>A0A9Q5HT22_SANBA</name>
<feature type="compositionally biased region" description="Acidic residues" evidence="1">
    <location>
        <begin position="125"/>
        <end position="139"/>
    </location>
</feature>